<feature type="transmembrane region" description="Helical" evidence="2">
    <location>
        <begin position="35"/>
        <end position="53"/>
    </location>
</feature>
<dbReference type="EMBL" id="JANTEZ010000003">
    <property type="protein sequence ID" value="MCS5714947.1"/>
    <property type="molecule type" value="Genomic_DNA"/>
</dbReference>
<feature type="domain" description="YdbS-like PH" evidence="3">
    <location>
        <begin position="103"/>
        <end position="179"/>
    </location>
</feature>
<feature type="region of interest" description="Disordered" evidence="1">
    <location>
        <begin position="552"/>
        <end position="603"/>
    </location>
</feature>
<keyword evidence="2" id="KW-0812">Transmembrane</keyword>
<evidence type="ECO:0000256" key="2">
    <source>
        <dbReference type="SAM" id="Phobius"/>
    </source>
</evidence>
<feature type="compositionally biased region" description="Pro residues" evidence="1">
    <location>
        <begin position="565"/>
        <end position="596"/>
    </location>
</feature>
<proteinExistence type="predicted"/>
<sequence length="603" mass="63368">MTAPDTGPPSDPAALPPTTALTDGGWHRLHPATPLLRGGIVLIAILGFVLANFRERLVDWVFGAPELPGDPLQTAYERGQIGWLSLIVVAALVVGVVSFYVSWRLHTFRVGDDVVEVRSGVLFRTHRRARLDRIQGVSISRPFFARLFGAARLEISVAGQDAKVQLAYLGSTQADDLRRDVLLLASGAQLAHAQATGAPTALPLDPATIAQAGAEASAGADAVPHADTVAGASATHPGLVNQRMRELLAPELDPALAAPESVVKIPPGRLIASLVLSGFTVVLLIVAAFIVVSSVMGERGLFVILIVPGLAAAIGYYFNRFTKSLRYSIAGTPDGVRVGFGLLSTSNDTLPPGRIHAIEVSQPLLWRPAGWWMIRINRAGAAGEGSAQTSTTMLPVGTLDDVRTVLGLLLPSLAHPAAEAGSDGAGPYETAAPSTRDIVLAGLTARSGDGFTDAPRRAWPIRPLSWRRTGWALTDDAVLLRSGFVWRHLSVVPLARVQSLRISQGPLLRMLDLVDLAVQTVAGPVRASVPAADRATGTAAFELVTARVVDASRTDTSHRWSARAAPPPPTPLTPPAPSIPPASSTPPAPSTPPTPSTPEGDPR</sequence>
<dbReference type="PANTHER" id="PTHR34473">
    <property type="entry name" value="UPF0699 TRANSMEMBRANE PROTEIN YDBS"/>
    <property type="match status" value="1"/>
</dbReference>
<feature type="domain" description="YdbS-like PH" evidence="3">
    <location>
        <begin position="466"/>
        <end position="535"/>
    </location>
</feature>
<feature type="transmembrane region" description="Helical" evidence="2">
    <location>
        <begin position="270"/>
        <end position="295"/>
    </location>
</feature>
<protein>
    <submittedName>
        <fullName evidence="4">PH domain-containing protein</fullName>
    </submittedName>
</protein>
<dbReference type="RefSeq" id="WP_259486438.1">
    <property type="nucleotide sequence ID" value="NZ_JANTEZ010000003.1"/>
</dbReference>
<comment type="caution">
    <text evidence="4">The sequence shown here is derived from an EMBL/GenBank/DDBJ whole genome shotgun (WGS) entry which is preliminary data.</text>
</comment>
<evidence type="ECO:0000313" key="4">
    <source>
        <dbReference type="EMBL" id="MCS5714947.1"/>
    </source>
</evidence>
<feature type="transmembrane region" description="Helical" evidence="2">
    <location>
        <begin position="301"/>
        <end position="318"/>
    </location>
</feature>
<feature type="transmembrane region" description="Helical" evidence="2">
    <location>
        <begin position="81"/>
        <end position="101"/>
    </location>
</feature>
<name>A0ABT2GH77_9MICO</name>
<organism evidence="4 5">
    <name type="scientific">Herbiconiux gentiana</name>
    <dbReference type="NCBI Taxonomy" id="2970912"/>
    <lineage>
        <taxon>Bacteria</taxon>
        <taxon>Bacillati</taxon>
        <taxon>Actinomycetota</taxon>
        <taxon>Actinomycetes</taxon>
        <taxon>Micrococcales</taxon>
        <taxon>Microbacteriaceae</taxon>
        <taxon>Herbiconiux</taxon>
    </lineage>
</organism>
<dbReference type="Proteomes" id="UP001165580">
    <property type="component" value="Unassembled WGS sequence"/>
</dbReference>
<accession>A0ABT2GH77</accession>
<evidence type="ECO:0000313" key="5">
    <source>
        <dbReference type="Proteomes" id="UP001165580"/>
    </source>
</evidence>
<evidence type="ECO:0000259" key="3">
    <source>
        <dbReference type="Pfam" id="PF03703"/>
    </source>
</evidence>
<reference evidence="4" key="1">
    <citation type="submission" date="2022-08" db="EMBL/GenBank/DDBJ databases">
        <authorList>
            <person name="Deng Y."/>
            <person name="Han X.-F."/>
            <person name="Zhang Y.-Q."/>
        </authorList>
    </citation>
    <scope>NUCLEOTIDE SEQUENCE</scope>
    <source>
        <strain evidence="4">CPCC 205716</strain>
    </source>
</reference>
<evidence type="ECO:0000256" key="1">
    <source>
        <dbReference type="SAM" id="MobiDB-lite"/>
    </source>
</evidence>
<gene>
    <name evidence="4" type="ORF">NVV95_10325</name>
</gene>
<dbReference type="PANTHER" id="PTHR34473:SF2">
    <property type="entry name" value="UPF0699 TRANSMEMBRANE PROTEIN YDBT"/>
    <property type="match status" value="1"/>
</dbReference>
<dbReference type="Pfam" id="PF03703">
    <property type="entry name" value="bPH_2"/>
    <property type="match status" value="2"/>
</dbReference>
<dbReference type="InterPro" id="IPR005182">
    <property type="entry name" value="YdbS-like_PH"/>
</dbReference>
<keyword evidence="5" id="KW-1185">Reference proteome</keyword>
<keyword evidence="2" id="KW-0472">Membrane</keyword>
<keyword evidence="2" id="KW-1133">Transmembrane helix</keyword>